<evidence type="ECO:0000256" key="7">
    <source>
        <dbReference type="SAM" id="MobiDB-lite"/>
    </source>
</evidence>
<feature type="region of interest" description="Disordered" evidence="7">
    <location>
        <begin position="1334"/>
        <end position="1364"/>
    </location>
</feature>
<dbReference type="STRING" id="544711.F0UVS6"/>
<dbReference type="OrthoDB" id="1046782at2759"/>
<keyword evidence="6" id="KW-0325">Glycoprotein</keyword>
<evidence type="ECO:0000256" key="5">
    <source>
        <dbReference type="ARBA" id="ARBA00023145"/>
    </source>
</evidence>
<dbReference type="GO" id="GO:0006508">
    <property type="term" value="P:proteolysis"/>
    <property type="evidence" value="ECO:0007669"/>
    <property type="project" value="InterPro"/>
</dbReference>
<keyword evidence="3" id="KW-0732">Signal</keyword>
<dbReference type="Gene3D" id="3.40.50.200">
    <property type="entry name" value="Peptidase S8/S53 domain"/>
    <property type="match status" value="1"/>
</dbReference>
<dbReference type="OMA" id="CEWSRTG"/>
<name>F0UVS6_AJEC8</name>
<feature type="domain" description="Peptidase S8/S53" evidence="8">
    <location>
        <begin position="1571"/>
        <end position="1783"/>
    </location>
</feature>
<keyword evidence="4" id="KW-0843">Virulence</keyword>
<dbReference type="InterPro" id="IPR012334">
    <property type="entry name" value="Pectin_lyas_fold"/>
</dbReference>
<protein>
    <submittedName>
        <fullName evidence="10">Beta-1,3-glucanase</fullName>
    </submittedName>
</protein>
<dbReference type="CDD" id="cd23668">
    <property type="entry name" value="GH55_beta13glucanase-like"/>
    <property type="match status" value="1"/>
</dbReference>
<feature type="domain" description="Rhamnogalacturonase A/B/Epimerase-like pectate lyase" evidence="9">
    <location>
        <begin position="278"/>
        <end position="325"/>
    </location>
</feature>
<dbReference type="Pfam" id="PF00082">
    <property type="entry name" value="Peptidase_S8"/>
    <property type="match status" value="1"/>
</dbReference>
<dbReference type="EMBL" id="DS990644">
    <property type="protein sequence ID" value="EGC50003.1"/>
    <property type="molecule type" value="Genomic_DNA"/>
</dbReference>
<feature type="compositionally biased region" description="Low complexity" evidence="7">
    <location>
        <begin position="1949"/>
        <end position="1960"/>
    </location>
</feature>
<evidence type="ECO:0000256" key="1">
    <source>
        <dbReference type="ARBA" id="ARBA00004613"/>
    </source>
</evidence>
<dbReference type="InterPro" id="IPR039279">
    <property type="entry name" value="QRT3-like"/>
</dbReference>
<organism evidence="11">
    <name type="scientific">Ajellomyces capsulatus (strain H88)</name>
    <name type="common">Darling's disease fungus</name>
    <name type="synonym">Histoplasma capsulatum</name>
    <dbReference type="NCBI Taxonomy" id="544711"/>
    <lineage>
        <taxon>Eukaryota</taxon>
        <taxon>Fungi</taxon>
        <taxon>Dikarya</taxon>
        <taxon>Ascomycota</taxon>
        <taxon>Pezizomycotina</taxon>
        <taxon>Eurotiomycetes</taxon>
        <taxon>Eurotiomycetidae</taxon>
        <taxon>Onygenales</taxon>
        <taxon>Ajellomycetaceae</taxon>
        <taxon>Histoplasma</taxon>
    </lineage>
</organism>
<dbReference type="Gene3D" id="2.160.20.10">
    <property type="entry name" value="Single-stranded right-handed beta-helix, Pectin lyase-like"/>
    <property type="match status" value="3"/>
</dbReference>
<dbReference type="InterPro" id="IPR036852">
    <property type="entry name" value="Peptidase_S8/S53_dom_sf"/>
</dbReference>
<sequence length="2155" mass="236416">MDIACAWLFINSIRSILTSPTSLIHSIALALSLAGSDSPPRPVPEPVDESLRTVQSRHGMLRAHNALCNCNPSANFLLVSHWLPIPIRLTKPPTRPEYLLPPRYPVAGSFDHPMFQGDINIRVSPVRGSLPTGYCNLQLPWHDYSEIVLKHSRFLKQYTAVAEAGLRPTENRAVYRPNPPYMVDNQYNYFKTAPDKGEQNGPVWLESGSFEAYMSRHSKHHNQTSVDTSGNLRKVAGSAKNTTTTAAAAASSYWLPKLAPLGVAILQQPLAGSNYKFYRDVVEYGADNTGKTDATEAINAAIKDGNRCGLECGNTFVKGAIIYFPIRNFIFDLTEMPLSTADHDQPLVPTGIHWQVSQACSLQNLVFNMPKATDDNKVTHVGIFMENGSGGFVSDLVFNGGSIGWRAGSQQYTAMNLKFNDCLTAIQMIWSWGFNWQRVEVTGGAVAFNISGRGGSTGQGIGSVSIIDSQITDCPIGILTNTRNDKDIGPPNIVLDNLKLSNVETTVKSDTGDVILKGTDLIKLWAIGRRYKGYNGTYTSGEVDAPKKGTGLLDSNGRLAYKPRPQYENLGVDDFLIATEHGCKNDGTEDNTADINSFLEKANNDGKIAYFPAGIYRVGGTVVIPTGSRVQGSSWSQIQGAGFYFNDLHNPRVVVQVGEKGDVGSMEIVDMMFSTQGATAGAIVLEWNVHEDRQGSEHWWAAAMWDSHVRVGGALGSDLDVKTCPKFEFNDACICASLLFHITPQASGYFENVWIWLADHDNDMSVYDSPDKLENQISLYAARGTLIESEGPSWFYGTGSEHTVMYQYQLYGAKNIYLGHIQSETPYYQPVPIAPLPFDPVKKFPGDPSFDKCETTGCEAAWALRIINSEGITLHSSGLYSFFQEYYQDCVPTNNCQERSLEVKGSKDVALFNIFTVGMVEIGTGINHGAVFQNDSNQSSLSSPTTIDPGKYTTSVEYGNRGTTTIGGREVPTFYTTVTTITLTIDPITTDGMPYSNINMTGGKTSATLTVLPSVDIPPIPVPMPDGEGKTTTRNITVPPWPDITKGPPESWSNPNASPTDGTRKGVYHTPFVTTVVATHPTVSTISFPSTVSPIVVKCPPHSKVPFNTPKTTPTIDCRIPTTVSIGFTCPATKVVTFIGSSTGVFTVDCTVSTSFTKPDQTITSRPTNKPRSCGADHTPQQTTTQPLPVWSTWPAEVVTPIEEEIKKPEPGKTPCNLWFFSFCLNRDDGKTKGLRWNLPPGIYPPGPPPPRAIDPPPSWTIRPPLPPWPPITVGQDRILTYPKEEPTKCEKKSASVCATTVFKTTTSRGTITSTVTSTSSRCDTIYGCSASDWDTTTTTTKPSNCPSPTAQPTGRPPTPPPGCPANALVYPSDMDNVGNIRQILAKYKDKYLEVRSEELHFTVFFWIPYLDQETMDTLLKSPNVADAFYYERRPDYGDVSDIESDRLARAYGISNPIEVLNPRRQIGVNHLNSSRVVKHNDNADPLAPAPTTRISQYTWDLSQISMPRNAIWKGRNSATVDENGLFMFNYDKIAGDDQYIYILGEDEVAETHPEMTFHHDIEYLRPDDRYLYPGPAQPKVMHGTGVASKVLGRNLGSCQLCTLIVASLFEGVVTQDESVYLVRYLDQLRCIIDDIIQKDRMGNAVVNMSHGFKESALGNVFLREFHRLLWEIDGLNVAMVVSTGNQGATIPQVDTYPTLFGNPRNRYYIPNIIVAGSTDIHGHHSEFSQYADWMTTFAPGEDVWIPLGADGYTQFSGNSFSAPFVSGLVGYYRSLPSPWSSQLQDPGSVKKMIKIFHRRIVVEGEPMVDQKMKPIIWNGQVGDYSCISDYDTIEQWDPHGNCPRIKPVLADETNEGETVEPCRYDPGFLDNSQKQFDGTYCPRLPRADPGSHTVSFTSKGGVKPAPTCASGTGCGGHLCTGFFCSPMPTGVPPDRHDPKDPNASSQVPTTTRTTGPQPTCDDKCKLDKGNRCSCSENGCDDKSPSCCANASCPYCDCGENGCSPSSPWCCGNDSCEWSRTGGGGGNNPRPKPKTGFVMISVSDVENPAPPYIHHYWEVWLTADPKKIDYCKDEPLVKVKTDDVSGAFPPSLGPFTAEGITCKYTTDKKSVGKLECNSNVAKSSCVLLDPIGKWECTLENPIKWLTVRCEWEGRE</sequence>
<evidence type="ECO:0000259" key="8">
    <source>
        <dbReference type="Pfam" id="PF00082"/>
    </source>
</evidence>
<dbReference type="SUPFAM" id="SSF51126">
    <property type="entry name" value="Pectin lyase-like"/>
    <property type="match status" value="2"/>
</dbReference>
<reference evidence="11" key="1">
    <citation type="submission" date="2008-07" db="EMBL/GenBank/DDBJ databases">
        <title>Annotation of Ajellomyces capsulatus strain H88.</title>
        <authorList>
            <person name="Champion M."/>
            <person name="Cuomo C."/>
            <person name="Ma L.-J."/>
            <person name="Henn M.R."/>
            <person name="Sil A."/>
            <person name="Goldman B."/>
            <person name="Young S.K."/>
            <person name="Kodira C.D."/>
            <person name="Zeng Q."/>
            <person name="Koehrsen M."/>
            <person name="Alvarado L."/>
            <person name="Berlin A."/>
            <person name="Borenstein D."/>
            <person name="Chen Z."/>
            <person name="Engels R."/>
            <person name="Freedman E."/>
            <person name="Gellesch M."/>
            <person name="Goldberg J."/>
            <person name="Griggs A."/>
            <person name="Gujja S."/>
            <person name="Heiman D."/>
            <person name="Hepburn T."/>
            <person name="Howarth C."/>
            <person name="Jen D."/>
            <person name="Larson L."/>
            <person name="Lewis B."/>
            <person name="Mehta T."/>
            <person name="Park D."/>
            <person name="Pearson M."/>
            <person name="Roberts A."/>
            <person name="Saif S."/>
            <person name="Shea T."/>
            <person name="Shenoy N."/>
            <person name="Sisk P."/>
            <person name="Stolte C."/>
            <person name="Sykes S."/>
            <person name="Walk T."/>
            <person name="White J."/>
            <person name="Yandava C."/>
            <person name="Klein B."/>
            <person name="McEwen J.G."/>
            <person name="Puccia R."/>
            <person name="Goldman G.H."/>
            <person name="Felipe M.S."/>
            <person name="Nino-Vega G."/>
            <person name="San-Blas G."/>
            <person name="Taylor J."/>
            <person name="Mendoza L."/>
            <person name="Galagan J."/>
            <person name="Nusbaum C."/>
            <person name="Birren B."/>
        </authorList>
    </citation>
    <scope>NUCLEOTIDE SEQUENCE [LARGE SCALE GENOMIC DNA]</scope>
    <source>
        <strain evidence="11">H88</strain>
    </source>
</reference>
<evidence type="ECO:0000256" key="3">
    <source>
        <dbReference type="ARBA" id="ARBA00022729"/>
    </source>
</evidence>
<evidence type="ECO:0000256" key="2">
    <source>
        <dbReference type="ARBA" id="ARBA00022525"/>
    </source>
</evidence>
<dbReference type="PANTHER" id="PTHR33928">
    <property type="entry name" value="POLYGALACTURONASE QRT3"/>
    <property type="match status" value="1"/>
</dbReference>
<evidence type="ECO:0000256" key="6">
    <source>
        <dbReference type="ARBA" id="ARBA00023180"/>
    </source>
</evidence>
<feature type="compositionally biased region" description="Low complexity" evidence="7">
    <location>
        <begin position="1179"/>
        <end position="1188"/>
    </location>
</feature>
<feature type="compositionally biased region" description="Polar residues" evidence="7">
    <location>
        <begin position="1051"/>
        <end position="1061"/>
    </location>
</feature>
<evidence type="ECO:0000313" key="11">
    <source>
        <dbReference type="Proteomes" id="UP000008142"/>
    </source>
</evidence>
<dbReference type="InterPro" id="IPR000209">
    <property type="entry name" value="Peptidase_S8/S53_dom"/>
</dbReference>
<feature type="domain" description="Rhamnogalacturonase A/B/Epimerase-like pectate lyase" evidence="9">
    <location>
        <begin position="579"/>
        <end position="641"/>
    </location>
</feature>
<feature type="region of interest" description="Disordered" evidence="7">
    <location>
        <begin position="1158"/>
        <end position="1188"/>
    </location>
</feature>
<dbReference type="Proteomes" id="UP000008142">
    <property type="component" value="Unassembled WGS sequence"/>
</dbReference>
<feature type="region of interest" description="Disordered" evidence="7">
    <location>
        <begin position="1020"/>
        <end position="1064"/>
    </location>
</feature>
<comment type="subcellular location">
    <subcellularLocation>
        <location evidence="1">Secreted</location>
    </subcellularLocation>
</comment>
<feature type="domain" description="Rhamnogalacturonase A/B/Epimerase-like pectate lyase" evidence="9">
    <location>
        <begin position="326"/>
        <end position="444"/>
    </location>
</feature>
<dbReference type="VEuPathDB" id="FungiDB:I7I53_08963"/>
<dbReference type="InterPro" id="IPR024535">
    <property type="entry name" value="RHGA/B-epi-like_pectate_lyase"/>
</dbReference>
<dbReference type="GO" id="GO:0004252">
    <property type="term" value="F:serine-type endopeptidase activity"/>
    <property type="evidence" value="ECO:0007669"/>
    <property type="project" value="InterPro"/>
</dbReference>
<evidence type="ECO:0000259" key="9">
    <source>
        <dbReference type="Pfam" id="PF12708"/>
    </source>
</evidence>
<keyword evidence="5" id="KW-0865">Zymogen</keyword>
<keyword evidence="2" id="KW-0964">Secreted</keyword>
<dbReference type="PANTHER" id="PTHR33928:SF2">
    <property type="entry name" value="PECTATE LYASE SUPERFAMILY PROTEIN DOMAIN-CONTAINING PROTEIN-RELATED"/>
    <property type="match status" value="1"/>
</dbReference>
<evidence type="ECO:0000313" key="10">
    <source>
        <dbReference type="EMBL" id="EGC50003.1"/>
    </source>
</evidence>
<evidence type="ECO:0000256" key="4">
    <source>
        <dbReference type="ARBA" id="ARBA00023026"/>
    </source>
</evidence>
<dbReference type="GO" id="GO:0004650">
    <property type="term" value="F:polygalacturonase activity"/>
    <property type="evidence" value="ECO:0007669"/>
    <property type="project" value="InterPro"/>
</dbReference>
<dbReference type="SUPFAM" id="SSF52743">
    <property type="entry name" value="Subtilisin-like"/>
    <property type="match status" value="1"/>
</dbReference>
<gene>
    <name evidence="10" type="ORF">HCEG_09218</name>
</gene>
<feature type="compositionally biased region" description="Polar residues" evidence="7">
    <location>
        <begin position="1158"/>
        <end position="1171"/>
    </location>
</feature>
<proteinExistence type="predicted"/>
<dbReference type="CDD" id="cd00306">
    <property type="entry name" value="Peptidases_S8_S53"/>
    <property type="match status" value="1"/>
</dbReference>
<dbReference type="Pfam" id="PF12708">
    <property type="entry name" value="Pect-lyase_RHGA_epim"/>
    <property type="match status" value="3"/>
</dbReference>
<dbReference type="GO" id="GO:0005576">
    <property type="term" value="C:extracellular region"/>
    <property type="evidence" value="ECO:0007669"/>
    <property type="project" value="UniProtKB-SubCell"/>
</dbReference>
<feature type="region of interest" description="Disordered" evidence="7">
    <location>
        <begin position="1931"/>
        <end position="1960"/>
    </location>
</feature>
<feature type="compositionally biased region" description="Pro residues" evidence="7">
    <location>
        <begin position="1355"/>
        <end position="1364"/>
    </location>
</feature>
<dbReference type="InterPro" id="IPR011050">
    <property type="entry name" value="Pectin_lyase_fold/virulence"/>
</dbReference>
<accession>F0UVS6</accession>
<dbReference type="HOGENOM" id="CLU_000640_0_0_1"/>